<evidence type="ECO:0000256" key="1">
    <source>
        <dbReference type="ARBA" id="ARBA00006499"/>
    </source>
</evidence>
<keyword evidence="2" id="KW-0378">Hydrolase</keyword>
<dbReference type="OrthoDB" id="9801763at2"/>
<evidence type="ECO:0000313" key="5">
    <source>
        <dbReference type="EMBL" id="SMO44000.1"/>
    </source>
</evidence>
<evidence type="ECO:0000259" key="4">
    <source>
        <dbReference type="Pfam" id="PF02230"/>
    </source>
</evidence>
<feature type="domain" description="Phospholipase/carboxylesterase/thioesterase" evidence="4">
    <location>
        <begin position="29"/>
        <end position="215"/>
    </location>
</feature>
<dbReference type="InterPro" id="IPR029058">
    <property type="entry name" value="AB_hydrolase_fold"/>
</dbReference>
<dbReference type="Proteomes" id="UP000317593">
    <property type="component" value="Unassembled WGS sequence"/>
</dbReference>
<accession>A0A521BB82</accession>
<feature type="region of interest" description="Disordered" evidence="3">
    <location>
        <begin position="1"/>
        <end position="23"/>
    </location>
</feature>
<evidence type="ECO:0000256" key="2">
    <source>
        <dbReference type="ARBA" id="ARBA00022801"/>
    </source>
</evidence>
<protein>
    <submittedName>
        <fullName evidence="5">Phospholipase/carboxylesterase</fullName>
    </submittedName>
</protein>
<evidence type="ECO:0000313" key="6">
    <source>
        <dbReference type="Proteomes" id="UP000317593"/>
    </source>
</evidence>
<dbReference type="PANTHER" id="PTHR10655">
    <property type="entry name" value="LYSOPHOSPHOLIPASE-RELATED"/>
    <property type="match status" value="1"/>
</dbReference>
<dbReference type="RefSeq" id="WP_142713215.1">
    <property type="nucleotide sequence ID" value="NZ_FXTH01000002.1"/>
</dbReference>
<sequence length="224" mass="24424">MSLFRVDPQHPFHGPHQGLPHAEHGASLSRAKAAMVMIHGRGAGPQSMFPLADEFAQPDFHYRAPRAHNHTWYPHSFLTPKTQNKPGISSGIQEIYNVLDDIAAGGIPRKKVLLLGFSQGACLASEFAARHPQKLGGVVALSGGLIGPTIDELNYTGSMEQTPVFLGCSNVDPHIPKERVDKTEEIFHKLGATVTKRIYEGMGHTVNEDEIKTVRGIMAHVLNS</sequence>
<dbReference type="Pfam" id="PF02230">
    <property type="entry name" value="Abhydrolase_2"/>
    <property type="match status" value="1"/>
</dbReference>
<dbReference type="InterPro" id="IPR003140">
    <property type="entry name" value="PLipase/COase/thioEstase"/>
</dbReference>
<dbReference type="GO" id="GO:0016787">
    <property type="term" value="F:hydrolase activity"/>
    <property type="evidence" value="ECO:0007669"/>
    <property type="project" value="UniProtKB-KW"/>
</dbReference>
<comment type="similarity">
    <text evidence="1">Belongs to the AB hydrolase superfamily. AB hydrolase 2 family.</text>
</comment>
<proteinExistence type="inferred from homology"/>
<dbReference type="InterPro" id="IPR050565">
    <property type="entry name" value="LYPA1-2/EST-like"/>
</dbReference>
<dbReference type="EMBL" id="FXTH01000002">
    <property type="protein sequence ID" value="SMO44000.1"/>
    <property type="molecule type" value="Genomic_DNA"/>
</dbReference>
<keyword evidence="6" id="KW-1185">Reference proteome</keyword>
<dbReference type="PANTHER" id="PTHR10655:SF17">
    <property type="entry name" value="LYSOPHOSPHOLIPASE-LIKE PROTEIN 1"/>
    <property type="match status" value="1"/>
</dbReference>
<reference evidence="5 6" key="1">
    <citation type="submission" date="2017-05" db="EMBL/GenBank/DDBJ databases">
        <authorList>
            <person name="Varghese N."/>
            <person name="Submissions S."/>
        </authorList>
    </citation>
    <scope>NUCLEOTIDE SEQUENCE [LARGE SCALE GENOMIC DNA]</scope>
    <source>
        <strain evidence="5 6">DSM 21194</strain>
    </source>
</reference>
<name>A0A521BB82_9BACT</name>
<gene>
    <name evidence="5" type="ORF">SAMN06265218_102351</name>
</gene>
<organism evidence="5 6">
    <name type="scientific">Fodinibius sediminis</name>
    <dbReference type="NCBI Taxonomy" id="1214077"/>
    <lineage>
        <taxon>Bacteria</taxon>
        <taxon>Pseudomonadati</taxon>
        <taxon>Balneolota</taxon>
        <taxon>Balneolia</taxon>
        <taxon>Balneolales</taxon>
        <taxon>Balneolaceae</taxon>
        <taxon>Fodinibius</taxon>
    </lineage>
</organism>
<dbReference type="Gene3D" id="3.40.50.1820">
    <property type="entry name" value="alpha/beta hydrolase"/>
    <property type="match status" value="1"/>
</dbReference>
<dbReference type="AlphaFoldDB" id="A0A521BB82"/>
<evidence type="ECO:0000256" key="3">
    <source>
        <dbReference type="SAM" id="MobiDB-lite"/>
    </source>
</evidence>
<dbReference type="SUPFAM" id="SSF53474">
    <property type="entry name" value="alpha/beta-Hydrolases"/>
    <property type="match status" value="1"/>
</dbReference>